<dbReference type="Proteomes" id="UP000026907">
    <property type="component" value="Segment"/>
</dbReference>
<dbReference type="KEGG" id="vg:19486895"/>
<accession>A0A023MHZ1</accession>
<evidence type="ECO:0000313" key="2">
    <source>
        <dbReference type="Proteomes" id="UP000026907"/>
    </source>
</evidence>
<reference evidence="1 2" key="1">
    <citation type="journal article" date="2014" name="Genome Announc.">
        <title>Complete Genome Sequences of Two Escherichia coli O157:H7 Phages Effective in Limiting Contamination of Food Products.</title>
        <authorList>
            <person name="Hong Y."/>
            <person name="Pan Y."/>
            <person name="Harman N.J."/>
            <person name="Ebner P.D."/>
        </authorList>
    </citation>
    <scope>NUCLEOTIDE SEQUENCE [LARGE SCALE GENOMIC DNA]</scope>
</reference>
<protein>
    <submittedName>
        <fullName evidence="1">Uncharacterized protein</fullName>
    </submittedName>
</protein>
<evidence type="ECO:0000313" key="1">
    <source>
        <dbReference type="EMBL" id="AHN83758.1"/>
    </source>
</evidence>
<proteinExistence type="predicted"/>
<name>A0A023MHZ1_9CAUD</name>
<dbReference type="GeneID" id="19486895"/>
<dbReference type="RefSeq" id="YP_009031079.1">
    <property type="nucleotide sequence ID" value="NC_024134.1"/>
</dbReference>
<dbReference type="EMBL" id="KJ190158">
    <property type="protein sequence ID" value="AHN83758.1"/>
    <property type="molecule type" value="Genomic_DNA"/>
</dbReference>
<keyword evidence="2" id="KW-1185">Reference proteome</keyword>
<sequence length="207" mass="24106">MTTVNITTGCNLSFDVLTDEQKEKAIEMVREREEHSGEDFFAESVIEYYKEQVFPEYGLEDTDVHWSGFWCQGDGASISAENVDLEKFLRKVKALTKFRSIRHLFGTMHDGELSASIERDKYSHYSHENTVSGYIDTTWLDLTAKQENKVEDLEELITETVRELSRKVYVDLEEAYLEQFTTENLIGLIEANDWRFDVDEYGEMSFS</sequence>
<organism evidence="1 2">
    <name type="scientific">Escherichia phage FFH2</name>
    <dbReference type="NCBI Taxonomy" id="1446490"/>
    <lineage>
        <taxon>Viruses</taxon>
        <taxon>Duplodnaviria</taxon>
        <taxon>Heunggongvirae</taxon>
        <taxon>Uroviricota</taxon>
        <taxon>Caudoviricetes</taxon>
        <taxon>Vequintavirinae</taxon>
        <taxon>Vequintavirus</taxon>
        <taxon>Vequintavirus PDX</taxon>
        <taxon>Vequintavirus FFH2</taxon>
    </lineage>
</organism>